<protein>
    <submittedName>
        <fullName evidence="3">Uncharacterized protein</fullName>
    </submittedName>
</protein>
<name>A0AAC9LC36_9PSEU</name>
<accession>A0AAC9LC36</accession>
<evidence type="ECO:0000256" key="2">
    <source>
        <dbReference type="SAM" id="Phobius"/>
    </source>
</evidence>
<feature type="transmembrane region" description="Helical" evidence="2">
    <location>
        <begin position="12"/>
        <end position="33"/>
    </location>
</feature>
<keyword evidence="2" id="KW-0812">Transmembrane</keyword>
<organism evidence="3 4">
    <name type="scientific">Actinoalloteichus fjordicus</name>
    <dbReference type="NCBI Taxonomy" id="1612552"/>
    <lineage>
        <taxon>Bacteria</taxon>
        <taxon>Bacillati</taxon>
        <taxon>Actinomycetota</taxon>
        <taxon>Actinomycetes</taxon>
        <taxon>Pseudonocardiales</taxon>
        <taxon>Pseudonocardiaceae</taxon>
        <taxon>Actinoalloteichus</taxon>
    </lineage>
</organism>
<keyword evidence="2" id="KW-0472">Membrane</keyword>
<dbReference type="Proteomes" id="UP000185511">
    <property type="component" value="Chromosome"/>
</dbReference>
<keyword evidence="2" id="KW-1133">Transmembrane helix</keyword>
<evidence type="ECO:0000313" key="4">
    <source>
        <dbReference type="Proteomes" id="UP000185511"/>
    </source>
</evidence>
<dbReference type="EMBL" id="CP016076">
    <property type="protein sequence ID" value="APU13690.1"/>
    <property type="molecule type" value="Genomic_DNA"/>
</dbReference>
<dbReference type="KEGG" id="acad:UA74_08120"/>
<dbReference type="AlphaFoldDB" id="A0AAC9LC36"/>
<sequence>MAAGGHHGPPKHGVKIVVTLLAVTTAVVGAVLYGPTALDAMLDADELDDAPAATAQQTEEADVSSTVPTPATPPVQQVDLSRPYERTAAAGWAEGEAGIVGAEAVPVGDHDADEVATAVEAVREALIAARLDPRSLTEHDPEGYLSLLAPDLQTGLRETFAEDDVEAGLWITRIGEDPLLPVPPRVDGEMTVELDEDGEILVRTNYLFAYAFEPPADLAETSGLTNTDLVVFNRIEQDYSYVTGQEWADTSHGLWAEELVSFSYGMACDVADRGFLAPGFAEESPELVAMPDETEIQGMFDATQPMPTEGNC</sequence>
<gene>
    <name evidence="3" type="ORF">UA74_08120</name>
</gene>
<proteinExistence type="predicted"/>
<reference evidence="4" key="1">
    <citation type="submission" date="2016-06" db="EMBL/GenBank/DDBJ databases">
        <title>Complete genome sequence of Actinoalloteichus fjordicus DSM 46855 (=ADI127-17), type strain of the new species Actinoalloteichus fjordicus.</title>
        <authorList>
            <person name="Ruckert C."/>
            <person name="Nouioui I."/>
            <person name="Willmese J."/>
            <person name="van Wezel G."/>
            <person name="Klenk H.-P."/>
            <person name="Kalinowski J."/>
            <person name="Zotchev S.B."/>
        </authorList>
    </citation>
    <scope>NUCLEOTIDE SEQUENCE [LARGE SCALE GENOMIC DNA]</scope>
    <source>
        <strain evidence="4">ADI127-7</strain>
    </source>
</reference>
<evidence type="ECO:0000313" key="3">
    <source>
        <dbReference type="EMBL" id="APU13690.1"/>
    </source>
</evidence>
<feature type="region of interest" description="Disordered" evidence="1">
    <location>
        <begin position="51"/>
        <end position="77"/>
    </location>
</feature>
<evidence type="ECO:0000256" key="1">
    <source>
        <dbReference type="SAM" id="MobiDB-lite"/>
    </source>
</evidence>
<keyword evidence="4" id="KW-1185">Reference proteome</keyword>